<dbReference type="PANTHER" id="PTHR11051:SF8">
    <property type="entry name" value="PROTEIN-GLUCOSYLGALACTOSYLHYDROXYLYSINE GLUCOSIDASE"/>
    <property type="match status" value="1"/>
</dbReference>
<dbReference type="SUPFAM" id="SSF74650">
    <property type="entry name" value="Galactose mutarotase-like"/>
    <property type="match status" value="1"/>
</dbReference>
<dbReference type="GO" id="GO:0004553">
    <property type="term" value="F:hydrolase activity, hydrolyzing O-glycosyl compounds"/>
    <property type="evidence" value="ECO:0007669"/>
    <property type="project" value="TreeGrafter"/>
</dbReference>
<feature type="domain" description="Carbohydrate kinase PfkB" evidence="4">
    <location>
        <begin position="6"/>
        <end position="124"/>
    </location>
</feature>
<dbReference type="InterPro" id="IPR005195">
    <property type="entry name" value="Glyco_hydro_65_M"/>
</dbReference>
<reference evidence="8 9" key="1">
    <citation type="submission" date="2015-07" db="EMBL/GenBank/DDBJ databases">
        <title>Genome analysis of myxobacterium Chondromyces crocatus Cm c5 reveals a high potential for natural compound synthesis and the genetic basis for the loss of fruiting body formation.</title>
        <authorList>
            <person name="Zaburannyi N."/>
            <person name="Bunk B."/>
            <person name="Maier J."/>
            <person name="Overmann J."/>
            <person name="Mueller R."/>
        </authorList>
    </citation>
    <scope>NUCLEOTIDE SEQUENCE [LARGE SCALE GENOMIC DNA]</scope>
    <source>
        <strain evidence="8 9">Cm c5</strain>
    </source>
</reference>
<dbReference type="SUPFAM" id="SSF48208">
    <property type="entry name" value="Six-hairpin glycosidases"/>
    <property type="match status" value="1"/>
</dbReference>
<gene>
    <name evidence="8" type="ORF">CMC5_025440</name>
</gene>
<protein>
    <submittedName>
        <fullName evidence="8">Uncharacterized protein</fullName>
    </submittedName>
</protein>
<dbReference type="PATRIC" id="fig|52.7.peg.2767"/>
<dbReference type="InterPro" id="IPR005194">
    <property type="entry name" value="Glyco_hydro_65_C"/>
</dbReference>
<keyword evidence="2" id="KW-0418">Kinase</keyword>
<feature type="domain" description="Glycoside hydrolase family 65 central catalytic" evidence="5">
    <location>
        <begin position="544"/>
        <end position="942"/>
    </location>
</feature>
<dbReference type="Pfam" id="PF03633">
    <property type="entry name" value="Glyco_hydro_65C"/>
    <property type="match status" value="1"/>
</dbReference>
<accession>A0A0K1ECU4</accession>
<dbReference type="InterPro" id="IPR011013">
    <property type="entry name" value="Gal_mutarotase_sf_dom"/>
</dbReference>
<proteinExistence type="predicted"/>
<name>A0A0K1ECU4_CHOCO</name>
<evidence type="ECO:0000313" key="8">
    <source>
        <dbReference type="EMBL" id="AKT38398.1"/>
    </source>
</evidence>
<dbReference type="EMBL" id="CP012159">
    <property type="protein sequence ID" value="AKT38398.1"/>
    <property type="molecule type" value="Genomic_DNA"/>
</dbReference>
<evidence type="ECO:0000256" key="3">
    <source>
        <dbReference type="SAM" id="MobiDB-lite"/>
    </source>
</evidence>
<dbReference type="Pfam" id="PF03632">
    <property type="entry name" value="Glyco_hydro_65m"/>
    <property type="match status" value="1"/>
</dbReference>
<feature type="domain" description="Glycoside hydrolase family 65 N-terminal" evidence="7">
    <location>
        <begin position="235"/>
        <end position="491"/>
    </location>
</feature>
<dbReference type="AlphaFoldDB" id="A0A0K1ECU4"/>
<dbReference type="Gene3D" id="1.50.10.10">
    <property type="match status" value="1"/>
</dbReference>
<evidence type="ECO:0000259" key="7">
    <source>
        <dbReference type="Pfam" id="PF03636"/>
    </source>
</evidence>
<dbReference type="GO" id="GO:0016301">
    <property type="term" value="F:kinase activity"/>
    <property type="evidence" value="ECO:0007669"/>
    <property type="project" value="UniProtKB-KW"/>
</dbReference>
<organism evidence="8 9">
    <name type="scientific">Chondromyces crocatus</name>
    <dbReference type="NCBI Taxonomy" id="52"/>
    <lineage>
        <taxon>Bacteria</taxon>
        <taxon>Pseudomonadati</taxon>
        <taxon>Myxococcota</taxon>
        <taxon>Polyangia</taxon>
        <taxon>Polyangiales</taxon>
        <taxon>Polyangiaceae</taxon>
        <taxon>Chondromyces</taxon>
    </lineage>
</organism>
<dbReference type="InterPro" id="IPR008928">
    <property type="entry name" value="6-hairpin_glycosidase_sf"/>
</dbReference>
<dbReference type="GO" id="GO:0005975">
    <property type="term" value="P:carbohydrate metabolic process"/>
    <property type="evidence" value="ECO:0007669"/>
    <property type="project" value="InterPro"/>
</dbReference>
<dbReference type="Gene3D" id="2.70.98.40">
    <property type="entry name" value="Glycoside hydrolase, family 65, N-terminal domain"/>
    <property type="match status" value="1"/>
</dbReference>
<dbReference type="InterPro" id="IPR005196">
    <property type="entry name" value="Glyco_hydro_65_N"/>
</dbReference>
<evidence type="ECO:0000259" key="6">
    <source>
        <dbReference type="Pfam" id="PF03633"/>
    </source>
</evidence>
<dbReference type="Gene3D" id="3.40.1190.20">
    <property type="match status" value="1"/>
</dbReference>
<dbReference type="RefSeq" id="WP_169796524.1">
    <property type="nucleotide sequence ID" value="NZ_CP012159.1"/>
</dbReference>
<dbReference type="InterPro" id="IPR011611">
    <property type="entry name" value="PfkB_dom"/>
</dbReference>
<feature type="region of interest" description="Disordered" evidence="3">
    <location>
        <begin position="131"/>
        <end position="208"/>
    </location>
</feature>
<dbReference type="PANTHER" id="PTHR11051">
    <property type="entry name" value="GLYCOSYL HYDROLASE-RELATED"/>
    <property type="match status" value="1"/>
</dbReference>
<evidence type="ECO:0000313" key="9">
    <source>
        <dbReference type="Proteomes" id="UP000067626"/>
    </source>
</evidence>
<keyword evidence="9" id="KW-1185">Reference proteome</keyword>
<dbReference type="InterPro" id="IPR037018">
    <property type="entry name" value="GH65_N"/>
</dbReference>
<dbReference type="GO" id="GO:0030246">
    <property type="term" value="F:carbohydrate binding"/>
    <property type="evidence" value="ECO:0007669"/>
    <property type="project" value="InterPro"/>
</dbReference>
<dbReference type="Proteomes" id="UP000067626">
    <property type="component" value="Chromosome"/>
</dbReference>
<sequence>MDGPFILSLGSINADFQVRVDEPLESGRTLIASDFSRPGGGKTANVAFLARRLGVPACLLGRVGDDDLCEQALAPLCATEVDLRHVTTARGCPTAVSMIAVSSDGKKSILLATNANDAWDEDAIRDTVDAITGAPDGSALSSSRKPMPSGQHDTPASSSSRDVASTRDATALRDPASSPDAAPPGDPSPASNGIEPAPHSPTGPSASSAPVIHDALFFDDLCPIDGAGPTCLAFDHFDPDDERRRESLFSLGNGILLTRAAAPEERASTHHYPGTYRAGCYDRLASEVEGEPVQLESLVNLPSWLPLTFRVKGERAWFSLHHVEILVYRHTLDMEAGLVTRDITFRDLAGRSTRLREQRLVSMAQHHLAALQIELTPLDWQGTLEIRSALEGDVENTNVQRFKRYDNRHLDVITREARNPDILVLGARTRQSHIHIALASRTRAFPPSPWCGAAARDLHQDDTSIAEHLQCDVAPEHPVRIEKIVALFTSRDPAISEPTEAALLAARGAPDFDALRAAHVATWARLWARACITLERPDHARATRFHTFHLLQTASPHTPQFDVGFPARGWQEAYHGHIFWDELFLFPYLDLRFPELSRAFLHYRTRRLDEARLSARQHGYDGAMFPWRSASTGREETPRFQLNLLSGRWMNDPTRLQRHIGAAIAYNLWNYFNATGDTDFLADHGAELLIEIARFWASIAHLDATTGRYEIRGVIGPDEYHNAYPGAASPGFDNNAYTNLMAVWTLCRALEVFDHLPVARGKELRDILRLGDDELARWDRISRRMRLVFHRDPEHGDGLLSQFEGFERLKPLDPRAFAERHPEGRVDWVLEAMGDTADAYQVTKQADVIMLFYLLPCGELTDLVNRLGYELTDDQGRRTLAYYLARLSHESSLSKVACAGALARIDPAASWDYFQQALRNDLDRAHSKSACEGLHLGAFAGTTDIVQRHYLGIRPQTRGIRLDPAIPEQLGCVRFAFQYHRDHFEVTTHGTTLTLRASPENRAALKIVNRTRLELLRPGDTADFESA</sequence>
<dbReference type="PRINTS" id="PR00990">
    <property type="entry name" value="RIBOKINASE"/>
</dbReference>
<evidence type="ECO:0000256" key="2">
    <source>
        <dbReference type="ARBA" id="ARBA00022777"/>
    </source>
</evidence>
<dbReference type="KEGG" id="ccro:CMC5_025440"/>
<dbReference type="SUPFAM" id="SSF53613">
    <property type="entry name" value="Ribokinase-like"/>
    <property type="match status" value="1"/>
</dbReference>
<feature type="domain" description="Glycoside hydrolase family 65 C-terminal" evidence="6">
    <location>
        <begin position="954"/>
        <end position="1000"/>
    </location>
</feature>
<dbReference type="Pfam" id="PF00294">
    <property type="entry name" value="PfkB"/>
    <property type="match status" value="1"/>
</dbReference>
<dbReference type="InterPro" id="IPR029056">
    <property type="entry name" value="Ribokinase-like"/>
</dbReference>
<dbReference type="STRING" id="52.CMC5_025440"/>
<evidence type="ECO:0000259" key="4">
    <source>
        <dbReference type="Pfam" id="PF00294"/>
    </source>
</evidence>
<feature type="compositionally biased region" description="Polar residues" evidence="3">
    <location>
        <begin position="151"/>
        <end position="163"/>
    </location>
</feature>
<dbReference type="GO" id="GO:0016757">
    <property type="term" value="F:glycosyltransferase activity"/>
    <property type="evidence" value="ECO:0007669"/>
    <property type="project" value="UniProtKB-ARBA"/>
</dbReference>
<keyword evidence="1" id="KW-0808">Transferase</keyword>
<dbReference type="InterPro" id="IPR012341">
    <property type="entry name" value="6hp_glycosidase-like_sf"/>
</dbReference>
<evidence type="ECO:0000256" key="1">
    <source>
        <dbReference type="ARBA" id="ARBA00022679"/>
    </source>
</evidence>
<dbReference type="Pfam" id="PF03636">
    <property type="entry name" value="Glyco_hydro_65N"/>
    <property type="match status" value="1"/>
</dbReference>
<dbReference type="InterPro" id="IPR002139">
    <property type="entry name" value="Ribo/fructo_kinase"/>
</dbReference>
<evidence type="ECO:0000259" key="5">
    <source>
        <dbReference type="Pfam" id="PF03632"/>
    </source>
</evidence>